<comment type="similarity">
    <text evidence="1">Belongs to the amidase family.</text>
</comment>
<dbReference type="GO" id="GO:0012505">
    <property type="term" value="C:endomembrane system"/>
    <property type="evidence" value="ECO:0007669"/>
    <property type="project" value="TreeGrafter"/>
</dbReference>
<sequence length="468" mass="52719">MIRRQELTSVSLIEAYIRRIDEVNFLINAVVIKNFKDALKQAAEVDSYINSLDKKSEEYKKLDIDKPLLGIPFTIKDSFCIKDLVCTVGYAHRKDEISKDDAEVVKRLKNAGAILLAVTNVPEGIMWGETANTLFGRTNNPYDTRRAPGGSSGGEAALISSGGSIFGIGSDFAGSIRGPASFCGIYGFMPSPDIVPLDGSFPLVKTGYRTKMWRVGPLCRYAEDLSLVLKVIAGEKSDTILHLSQPVDIKKLKIFYMEGIRSPYVENPNNDVINVLRKAVHYFEEKYNMLTYRIDFPLIHESTNFWSVSQDDPDYPPFYKEMSGGKYDVDCWKELFLFFLGRSQHTLPAIISGIQSSGASSEIEKNDILYKRDQLKQTLETLLGNYGILIFPTFPTLASFHHYRLFTPPFFSMYCGLWNAINFCAVNCPMGLDKNGLPMHVQIVAPKNLDRLLIKIAEELEKEYGWVL</sequence>
<dbReference type="WBParaSite" id="ACRNAN_scaffold6941.g26555.t1">
    <property type="protein sequence ID" value="ACRNAN_scaffold6941.g26555.t1"/>
    <property type="gene ID" value="ACRNAN_scaffold6941.g26555"/>
</dbReference>
<dbReference type="Proteomes" id="UP000887540">
    <property type="component" value="Unplaced"/>
</dbReference>
<evidence type="ECO:0000259" key="2">
    <source>
        <dbReference type="Pfam" id="PF01425"/>
    </source>
</evidence>
<dbReference type="Gene3D" id="3.90.1300.10">
    <property type="entry name" value="Amidase signature (AS) domain"/>
    <property type="match status" value="1"/>
</dbReference>
<reference evidence="4" key="1">
    <citation type="submission" date="2022-11" db="UniProtKB">
        <authorList>
            <consortium name="WormBaseParasite"/>
        </authorList>
    </citation>
    <scope>IDENTIFICATION</scope>
</reference>
<dbReference type="PROSITE" id="PS00571">
    <property type="entry name" value="AMIDASES"/>
    <property type="match status" value="1"/>
</dbReference>
<dbReference type="InterPro" id="IPR020556">
    <property type="entry name" value="Amidase_CS"/>
</dbReference>
<dbReference type="AlphaFoldDB" id="A0A914EAV7"/>
<evidence type="ECO:0000313" key="3">
    <source>
        <dbReference type="Proteomes" id="UP000887540"/>
    </source>
</evidence>
<dbReference type="InterPro" id="IPR023631">
    <property type="entry name" value="Amidase_dom"/>
</dbReference>
<organism evidence="3 4">
    <name type="scientific">Acrobeloides nanus</name>
    <dbReference type="NCBI Taxonomy" id="290746"/>
    <lineage>
        <taxon>Eukaryota</taxon>
        <taxon>Metazoa</taxon>
        <taxon>Ecdysozoa</taxon>
        <taxon>Nematoda</taxon>
        <taxon>Chromadorea</taxon>
        <taxon>Rhabditida</taxon>
        <taxon>Tylenchina</taxon>
        <taxon>Cephalobomorpha</taxon>
        <taxon>Cephaloboidea</taxon>
        <taxon>Cephalobidae</taxon>
        <taxon>Acrobeloides</taxon>
    </lineage>
</organism>
<dbReference type="PANTHER" id="PTHR43372">
    <property type="entry name" value="FATTY-ACID AMIDE HYDROLASE"/>
    <property type="match status" value="1"/>
</dbReference>
<dbReference type="Pfam" id="PF01425">
    <property type="entry name" value="Amidase"/>
    <property type="match status" value="1"/>
</dbReference>
<proteinExistence type="inferred from homology"/>
<evidence type="ECO:0000256" key="1">
    <source>
        <dbReference type="ARBA" id="ARBA00009199"/>
    </source>
</evidence>
<evidence type="ECO:0000313" key="4">
    <source>
        <dbReference type="WBParaSite" id="ACRNAN_scaffold6941.g26555.t1"/>
    </source>
</evidence>
<name>A0A914EAV7_9BILA</name>
<keyword evidence="3" id="KW-1185">Reference proteome</keyword>
<dbReference type="PANTHER" id="PTHR43372:SF4">
    <property type="entry name" value="FATTY-ACID AMIDE HYDROLASE 2"/>
    <property type="match status" value="1"/>
</dbReference>
<protein>
    <submittedName>
        <fullName evidence="4">Amidase domain-containing protein</fullName>
    </submittedName>
</protein>
<dbReference type="InterPro" id="IPR052739">
    <property type="entry name" value="FAAH2"/>
</dbReference>
<dbReference type="SUPFAM" id="SSF75304">
    <property type="entry name" value="Amidase signature (AS) enzymes"/>
    <property type="match status" value="1"/>
</dbReference>
<accession>A0A914EAV7</accession>
<dbReference type="InterPro" id="IPR036928">
    <property type="entry name" value="AS_sf"/>
</dbReference>
<feature type="domain" description="Amidase" evidence="2">
    <location>
        <begin position="12"/>
        <end position="453"/>
    </location>
</feature>